<accession>A0A8J3LN19</accession>
<dbReference type="RefSeq" id="WP_203672049.1">
    <property type="nucleotide sequence ID" value="NZ_BAAATT010000004.1"/>
</dbReference>
<dbReference type="EMBL" id="BONJ01000041">
    <property type="protein sequence ID" value="GIG18564.1"/>
    <property type="molecule type" value="Genomic_DNA"/>
</dbReference>
<evidence type="ECO:0000256" key="2">
    <source>
        <dbReference type="SAM" id="SignalP"/>
    </source>
</evidence>
<sequence>MSKLRRRAVLAAMASGLAGGTFLTTTGSPAPRPRGGRAVPGDVPVPAPAPEPAPAPTPAVTEAKRRGLPGHGWKLTDPGIRASSDKRLDITGYASSTSVNLGERLEFHVSMAARGRYQIDIFRMGHYGAEEAGWLGASPVLDGVRQTVPSPRAGSGSITCEWPSVWALTVPRDWMSGNYLGVLTTEDGWRSYVPFVVRDDERRAELCVVAPTTTYQAYNLWPKDMRKGKSLYYGYALKATTEGATPTRQLDYTVRAVEVSFDRPYANAGRPSNIDLDWTFGAWAEESGYDVVYATSQDLHEGRIDPSRYAALVFAGHDEYWSREMRQRATDAVAAGTSLVFLSANNVYWHVRLPEVGDGRTGRLLTCYKGRSDEGGELGERTGLWRSAPGPEDPEQRLLGVQFNGILARPVPLVVQGADHWFWAGTEVQEGDRIEGVVGAEADGVSPDVAHSHGTQTLLAASPYTTTSGVERTQHTSLIEAPSGAIIFAAGSLIWSRFLGAEGDDRIRRATGNLLDRVLARRRAPLT</sequence>
<evidence type="ECO:0000259" key="3">
    <source>
        <dbReference type="Pfam" id="PF20254"/>
    </source>
</evidence>
<comment type="caution">
    <text evidence="4">The sequence shown here is derived from an EMBL/GenBank/DDBJ whole genome shotgun (WGS) entry which is preliminary data.</text>
</comment>
<organism evidence="4 5">
    <name type="scientific">Catellatospora methionotrophica</name>
    <dbReference type="NCBI Taxonomy" id="121620"/>
    <lineage>
        <taxon>Bacteria</taxon>
        <taxon>Bacillati</taxon>
        <taxon>Actinomycetota</taxon>
        <taxon>Actinomycetes</taxon>
        <taxon>Micromonosporales</taxon>
        <taxon>Micromonosporaceae</taxon>
        <taxon>Catellatospora</taxon>
    </lineage>
</organism>
<feature type="compositionally biased region" description="Low complexity" evidence="1">
    <location>
        <begin position="20"/>
        <end position="29"/>
    </location>
</feature>
<dbReference type="InterPro" id="IPR046540">
    <property type="entry name" value="DMFA2_C"/>
</dbReference>
<keyword evidence="5" id="KW-1185">Reference proteome</keyword>
<feature type="chain" id="PRO_5035218969" description="N,N-dimethylformamidase beta subunit-like C-terminal domain-containing protein" evidence="2">
    <location>
        <begin position="24"/>
        <end position="527"/>
    </location>
</feature>
<evidence type="ECO:0000313" key="4">
    <source>
        <dbReference type="EMBL" id="GIG18564.1"/>
    </source>
</evidence>
<dbReference type="Pfam" id="PF20254">
    <property type="entry name" value="DMFA2_C"/>
    <property type="match status" value="1"/>
</dbReference>
<gene>
    <name evidence="4" type="ORF">Cme02nite_68960</name>
</gene>
<feature type="region of interest" description="Disordered" evidence="1">
    <location>
        <begin position="20"/>
        <end position="81"/>
    </location>
</feature>
<feature type="signal peptide" evidence="2">
    <location>
        <begin position="1"/>
        <end position="23"/>
    </location>
</feature>
<evidence type="ECO:0000313" key="5">
    <source>
        <dbReference type="Proteomes" id="UP000660339"/>
    </source>
</evidence>
<proteinExistence type="predicted"/>
<dbReference type="Proteomes" id="UP000660339">
    <property type="component" value="Unassembled WGS sequence"/>
</dbReference>
<evidence type="ECO:0000256" key="1">
    <source>
        <dbReference type="SAM" id="MobiDB-lite"/>
    </source>
</evidence>
<protein>
    <recommendedName>
        <fullName evidence="3">N,N-dimethylformamidase beta subunit-like C-terminal domain-containing protein</fullName>
    </recommendedName>
</protein>
<dbReference type="AlphaFoldDB" id="A0A8J3LN19"/>
<keyword evidence="2" id="KW-0732">Signal</keyword>
<name>A0A8J3LN19_9ACTN</name>
<feature type="compositionally biased region" description="Pro residues" evidence="1">
    <location>
        <begin position="43"/>
        <end position="57"/>
    </location>
</feature>
<feature type="domain" description="N,N-dimethylformamidase beta subunit-like C-terminal" evidence="3">
    <location>
        <begin position="119"/>
        <end position="500"/>
    </location>
</feature>
<reference evidence="4" key="1">
    <citation type="submission" date="2021-01" db="EMBL/GenBank/DDBJ databases">
        <title>Whole genome shotgun sequence of Catellatospora methionotrophica NBRC 14553.</title>
        <authorList>
            <person name="Komaki H."/>
            <person name="Tamura T."/>
        </authorList>
    </citation>
    <scope>NUCLEOTIDE SEQUENCE</scope>
    <source>
        <strain evidence="4">NBRC 14553</strain>
    </source>
</reference>